<dbReference type="InterPro" id="IPR005829">
    <property type="entry name" value="Sugar_transporter_CS"/>
</dbReference>
<feature type="transmembrane region" description="Helical" evidence="8">
    <location>
        <begin position="64"/>
        <end position="84"/>
    </location>
</feature>
<dbReference type="EMBL" id="CP009654">
    <property type="protein sequence ID" value="APC97049.1"/>
    <property type="molecule type" value="Genomic_DNA"/>
</dbReference>
<organism evidence="10 11">
    <name type="scientific">Francisella frigiditurris</name>
    <dbReference type="NCBI Taxonomy" id="1542390"/>
    <lineage>
        <taxon>Bacteria</taxon>
        <taxon>Pseudomonadati</taxon>
        <taxon>Pseudomonadota</taxon>
        <taxon>Gammaproteobacteria</taxon>
        <taxon>Thiotrichales</taxon>
        <taxon>Francisellaceae</taxon>
        <taxon>Francisella</taxon>
    </lineage>
</organism>
<feature type="transmembrane region" description="Helical" evidence="8">
    <location>
        <begin position="357"/>
        <end position="379"/>
    </location>
</feature>
<feature type="domain" description="Major facilitator superfamily (MFS) profile" evidence="9">
    <location>
        <begin position="1"/>
        <end position="382"/>
    </location>
</feature>
<evidence type="ECO:0000256" key="2">
    <source>
        <dbReference type="ARBA" id="ARBA00004141"/>
    </source>
</evidence>
<dbReference type="Proteomes" id="UP000182521">
    <property type="component" value="Chromosome"/>
</dbReference>
<dbReference type="PANTHER" id="PTHR23504:SF15">
    <property type="entry name" value="MAJOR FACILITATOR SUPERFAMILY (MFS) PROFILE DOMAIN-CONTAINING PROTEIN"/>
    <property type="match status" value="1"/>
</dbReference>
<keyword evidence="5 8" id="KW-0812">Transmembrane</keyword>
<keyword evidence="6 8" id="KW-1133">Transmembrane helix</keyword>
<dbReference type="InterPro" id="IPR036259">
    <property type="entry name" value="MFS_trans_sf"/>
</dbReference>
<dbReference type="InterPro" id="IPR011701">
    <property type="entry name" value="MFS"/>
</dbReference>
<dbReference type="PROSITE" id="PS00216">
    <property type="entry name" value="SUGAR_TRANSPORT_1"/>
    <property type="match status" value="1"/>
</dbReference>
<feature type="transmembrane region" description="Helical" evidence="8">
    <location>
        <begin position="32"/>
        <end position="52"/>
    </location>
</feature>
<dbReference type="STRING" id="1542390.KX01_1014"/>
<evidence type="ECO:0000256" key="5">
    <source>
        <dbReference type="ARBA" id="ARBA00022692"/>
    </source>
</evidence>
<dbReference type="PROSITE" id="PS50850">
    <property type="entry name" value="MFS"/>
    <property type="match status" value="1"/>
</dbReference>
<keyword evidence="11" id="KW-1185">Reference proteome</keyword>
<accession>A0A1J0KTG9</accession>
<dbReference type="SUPFAM" id="SSF103473">
    <property type="entry name" value="MFS general substrate transporter"/>
    <property type="match status" value="1"/>
</dbReference>
<dbReference type="KEGG" id="frc:KX01_1014"/>
<evidence type="ECO:0000256" key="1">
    <source>
        <dbReference type="ARBA" id="ARBA00003279"/>
    </source>
</evidence>
<evidence type="ECO:0000259" key="9">
    <source>
        <dbReference type="PROSITE" id="PS50850"/>
    </source>
</evidence>
<evidence type="ECO:0000256" key="4">
    <source>
        <dbReference type="ARBA" id="ARBA00022448"/>
    </source>
</evidence>
<comment type="similarity">
    <text evidence="3">Belongs to the major facilitator superfamily. TCR/Tet family.</text>
</comment>
<gene>
    <name evidence="10" type="ORF">KX01_1014</name>
</gene>
<evidence type="ECO:0000313" key="11">
    <source>
        <dbReference type="Proteomes" id="UP000182521"/>
    </source>
</evidence>
<dbReference type="PANTHER" id="PTHR23504">
    <property type="entry name" value="MAJOR FACILITATOR SUPERFAMILY DOMAIN-CONTAINING PROTEIN 10"/>
    <property type="match status" value="1"/>
</dbReference>
<dbReference type="GO" id="GO:0022857">
    <property type="term" value="F:transmembrane transporter activity"/>
    <property type="evidence" value="ECO:0007669"/>
    <property type="project" value="InterPro"/>
</dbReference>
<evidence type="ECO:0000256" key="3">
    <source>
        <dbReference type="ARBA" id="ARBA00007520"/>
    </source>
</evidence>
<dbReference type="AlphaFoldDB" id="A0A1J0KTG9"/>
<feature type="transmembrane region" description="Helical" evidence="8">
    <location>
        <begin position="272"/>
        <end position="291"/>
    </location>
</feature>
<keyword evidence="7 8" id="KW-0472">Membrane</keyword>
<proteinExistence type="inferred from homology"/>
<dbReference type="PRINTS" id="PR01035">
    <property type="entry name" value="TCRTETA"/>
</dbReference>
<evidence type="ECO:0000313" key="10">
    <source>
        <dbReference type="EMBL" id="APC97049.1"/>
    </source>
</evidence>
<feature type="transmembrane region" description="Helical" evidence="8">
    <location>
        <begin position="125"/>
        <end position="149"/>
    </location>
</feature>
<comment type="function">
    <text evidence="1">Resistance to tetracycline by an active tetracycline efflux. This is an energy-dependent process that decreases the accumulation of the antibiotic in whole cells. This protein functions as a metal-tetracycline/H(+) antiporter.</text>
</comment>
<dbReference type="Gene3D" id="1.20.1250.20">
    <property type="entry name" value="MFS general substrate transporter like domains"/>
    <property type="match status" value="1"/>
</dbReference>
<sequence>MGLGLVFPIMPSLFFDSTAVTFGEVGGNFQNWYYSIALASWPLGLVLGGPILGELSDKYGRKIVLLSAIFCTSLSYMLSAYAIYSGDYLLFIASRFISGLAGGAFEIAQAAVIDISSEEEKSKNLGFITMAASLGFIIGPITTSFAASMSISHTLPFFVAAILSLVNMLFIFVVMKKDLPKHPGLVLTIGTVYKTISFLLSDKRIRLVGVAYLLMQAAWGFYGQGIALFLNEVYSYNTSMTGLFYAATGLAVAICSLFFQPYIFKKITPTKAFIIFAVICSIGLISTAIFANIGIQWLIGVVGSASQLICYTALLTIISSSVTDQEQGKAMGAAGAGFGMAWFLNDIMMGHLVSKSIYAPLPFGGVMFIVSIFMLLFALRKRNKSS</sequence>
<dbReference type="GO" id="GO:0016020">
    <property type="term" value="C:membrane"/>
    <property type="evidence" value="ECO:0007669"/>
    <property type="project" value="UniProtKB-SubCell"/>
</dbReference>
<evidence type="ECO:0000256" key="8">
    <source>
        <dbReference type="SAM" id="Phobius"/>
    </source>
</evidence>
<feature type="transmembrane region" description="Helical" evidence="8">
    <location>
        <begin position="297"/>
        <end position="318"/>
    </location>
</feature>
<keyword evidence="4" id="KW-0813">Transport</keyword>
<dbReference type="RefSeq" id="WP_332245033.1">
    <property type="nucleotide sequence ID" value="NZ_CP009654.1"/>
</dbReference>
<feature type="transmembrane region" description="Helical" evidence="8">
    <location>
        <begin position="242"/>
        <end position="260"/>
    </location>
</feature>
<protein>
    <submittedName>
        <fullName evidence="10">Sugar (And other) transporter family protein</fullName>
    </submittedName>
</protein>
<evidence type="ECO:0000256" key="6">
    <source>
        <dbReference type="ARBA" id="ARBA00022989"/>
    </source>
</evidence>
<feature type="transmembrane region" description="Helical" evidence="8">
    <location>
        <begin position="330"/>
        <end position="351"/>
    </location>
</feature>
<dbReference type="InterPro" id="IPR020846">
    <property type="entry name" value="MFS_dom"/>
</dbReference>
<reference evidence="11" key="1">
    <citation type="submission" date="2014-10" db="EMBL/GenBank/DDBJ databases">
        <authorList>
            <person name="Kuske C.R."/>
            <person name="Challacombe J.F."/>
            <person name="Daligault H.E."/>
            <person name="Davenport K.W."/>
            <person name="Johnson S.L."/>
            <person name="Siddaramappa S."/>
            <person name="Petersen J.M."/>
        </authorList>
    </citation>
    <scope>NUCLEOTIDE SEQUENCE [LARGE SCALE GENOMIC DNA]</scope>
    <source>
        <strain evidence="11">CA97-1460</strain>
    </source>
</reference>
<dbReference type="Pfam" id="PF07690">
    <property type="entry name" value="MFS_1"/>
    <property type="match status" value="1"/>
</dbReference>
<feature type="transmembrane region" description="Helical" evidence="8">
    <location>
        <begin position="207"/>
        <end position="230"/>
    </location>
</feature>
<dbReference type="CDD" id="cd17330">
    <property type="entry name" value="MFS_SLC46_TetA_like"/>
    <property type="match status" value="1"/>
</dbReference>
<comment type="subcellular location">
    <subcellularLocation>
        <location evidence="2">Membrane</location>
        <topology evidence="2">Multi-pass membrane protein</topology>
    </subcellularLocation>
</comment>
<evidence type="ECO:0000256" key="7">
    <source>
        <dbReference type="ARBA" id="ARBA00023136"/>
    </source>
</evidence>
<name>A0A1J0KTG9_9GAMM</name>
<feature type="transmembrane region" description="Helical" evidence="8">
    <location>
        <begin position="155"/>
        <end position="175"/>
    </location>
</feature>
<dbReference type="InterPro" id="IPR001958">
    <property type="entry name" value="Tet-R_TetA/multi-R_MdtG-like"/>
</dbReference>